<dbReference type="EMBL" id="CP032125">
    <property type="protein sequence ID" value="AXX99572.1"/>
    <property type="molecule type" value="Genomic_DNA"/>
</dbReference>
<organism evidence="2 3">
    <name type="scientific">Profundibacter amoris</name>
    <dbReference type="NCBI Taxonomy" id="2171755"/>
    <lineage>
        <taxon>Bacteria</taxon>
        <taxon>Pseudomonadati</taxon>
        <taxon>Pseudomonadota</taxon>
        <taxon>Alphaproteobacteria</taxon>
        <taxon>Rhodobacterales</taxon>
        <taxon>Paracoccaceae</taxon>
        <taxon>Profundibacter</taxon>
    </lineage>
</organism>
<proteinExistence type="predicted"/>
<feature type="signal peptide" evidence="1">
    <location>
        <begin position="1"/>
        <end position="23"/>
    </location>
</feature>
<evidence type="ECO:0000313" key="3">
    <source>
        <dbReference type="Proteomes" id="UP000261704"/>
    </source>
</evidence>
<dbReference type="Proteomes" id="UP000261704">
    <property type="component" value="Chromosome"/>
</dbReference>
<feature type="chain" id="PRO_5016882152" evidence="1">
    <location>
        <begin position="24"/>
        <end position="101"/>
    </location>
</feature>
<keyword evidence="1" id="KW-0732">Signal</keyword>
<dbReference type="KEGG" id="pamo:BAR1_17520"/>
<dbReference type="RefSeq" id="WP_118944223.1">
    <property type="nucleotide sequence ID" value="NZ_CP032125.1"/>
</dbReference>
<dbReference type="OrthoDB" id="9810895at2"/>
<accession>A0A347UL44</accession>
<dbReference type="AlphaFoldDB" id="A0A347UL44"/>
<keyword evidence="3" id="KW-1185">Reference proteome</keyword>
<sequence>MFKRIVTAALVFGTLALAPPVQAQALCAERSVITDRLESRFHETYQGAGLQSTTSLVEIWSSDETGTWTLLLSRADGTSCVIASGQNWQFDQTEEVAGIAS</sequence>
<name>A0A347UL44_9RHOB</name>
<evidence type="ECO:0000313" key="2">
    <source>
        <dbReference type="EMBL" id="AXX99572.1"/>
    </source>
</evidence>
<protein>
    <submittedName>
        <fullName evidence="2">Uncharacterized protein</fullName>
    </submittedName>
</protein>
<evidence type="ECO:0000256" key="1">
    <source>
        <dbReference type="SAM" id="SignalP"/>
    </source>
</evidence>
<gene>
    <name evidence="2" type="ORF">BAR1_17520</name>
</gene>
<reference evidence="2 3" key="1">
    <citation type="submission" date="2018-09" db="EMBL/GenBank/DDBJ databases">
        <title>Profundibacter amoris BAR1 gen. nov., sp. nov., a new member of the Roseobacter clade isolated at Lokis Castle Vent Field on the Arctic Mid-Oceanic Ridge.</title>
        <authorList>
            <person name="Le Moine Bauer S."/>
            <person name="Sjoeberg A.G."/>
            <person name="L'Haridon S."/>
            <person name="Stokke R."/>
            <person name="Roalkvam I."/>
            <person name="Steen I.H."/>
            <person name="Dahle H."/>
        </authorList>
    </citation>
    <scope>NUCLEOTIDE SEQUENCE [LARGE SCALE GENOMIC DNA]</scope>
    <source>
        <strain evidence="2 3">BAR1</strain>
    </source>
</reference>